<comment type="subcellular location">
    <subcellularLocation>
        <location evidence="1">Membrane</location>
        <topology evidence="1">Multi-pass membrane protein</topology>
    </subcellularLocation>
</comment>
<keyword evidence="5" id="KW-0175">Coiled coil</keyword>
<dbReference type="GO" id="GO:0005886">
    <property type="term" value="C:plasma membrane"/>
    <property type="evidence" value="ECO:0007669"/>
    <property type="project" value="TreeGrafter"/>
</dbReference>
<feature type="transmembrane region" description="Helical" evidence="7">
    <location>
        <begin position="476"/>
        <end position="495"/>
    </location>
</feature>
<name>A0A2H1VBM6_SPOFR</name>
<feature type="transmembrane region" description="Helical" evidence="7">
    <location>
        <begin position="67"/>
        <end position="87"/>
    </location>
</feature>
<dbReference type="FunFam" id="1.20.1740.10:FF:000010">
    <property type="entry name" value="probable cationic amino acid transporter"/>
    <property type="match status" value="1"/>
</dbReference>
<dbReference type="EMBL" id="ODYU01001674">
    <property type="protein sequence ID" value="SOQ38225.1"/>
    <property type="molecule type" value="Genomic_DNA"/>
</dbReference>
<evidence type="ECO:0000256" key="4">
    <source>
        <dbReference type="ARBA" id="ARBA00023136"/>
    </source>
</evidence>
<gene>
    <name evidence="9" type="ORF">SFRICE_010151</name>
</gene>
<feature type="transmembrane region" description="Helical" evidence="7">
    <location>
        <begin position="536"/>
        <end position="554"/>
    </location>
</feature>
<feature type="transmembrane region" description="Helical" evidence="7">
    <location>
        <begin position="235"/>
        <end position="255"/>
    </location>
</feature>
<feature type="transmembrane region" description="Helical" evidence="7">
    <location>
        <begin position="39"/>
        <end position="61"/>
    </location>
</feature>
<feature type="region of interest" description="Disordered" evidence="6">
    <location>
        <begin position="907"/>
        <end position="1005"/>
    </location>
</feature>
<dbReference type="PANTHER" id="PTHR43243:SF105">
    <property type="entry name" value="CATIONIC AMINO ACID TRANSPORTER C-TERMINAL DOMAIN-CONTAINING PROTEIN"/>
    <property type="match status" value="1"/>
</dbReference>
<dbReference type="Gene3D" id="1.20.1740.10">
    <property type="entry name" value="Amino acid/polyamine transporter I"/>
    <property type="match status" value="1"/>
</dbReference>
<feature type="compositionally biased region" description="Basic and acidic residues" evidence="6">
    <location>
        <begin position="922"/>
        <end position="934"/>
    </location>
</feature>
<dbReference type="InterPro" id="IPR002293">
    <property type="entry name" value="AA/rel_permease1"/>
</dbReference>
<sequence length="1029" mass="114312">MAERKWRHILRVATRRRRFQPELVASDTSLRRCLNCWDLTSLGVGSTLGIGVYVLVGAVALKTAGPSILLSFLIAAVTSLFAALCYAELGARVPLAGSAFIYTYVTVGEMVAFMVGWNNILEFIFGSASVARGLSAYIDAVCNHAMSEWLTSVMPISDSYAISSYFDLFSFLFVLAMGVVMSFGVRESSTVNNVFSAINILVIIFIVFAGSFKANSDNWNIPADQVPEGFGTGGFFPYGVWGTLKGAAICFYGFVGFDVVNSSGEEVKEPKKTIPIAILSILFIVFAAYAGVSIVVTMMVPYYEMVAVASVSTAFRHVGWEWARWIVTVGAVFGISTSLFGALFPLPRLLYSMANDGLFIHWFGKVSRRKSPIIATVVPTAIISILAAFLELEQLVLMMCIGTLCSYTIVATCVILLRHRSDYVPEVSAPLMKQIIGLGGRTATKTTSRVINVAMVVYLCICLTIALVVVNAAEPLIPAIILHVFMLLTVLVMAVQPSSDEKLAFKTPLVPFIPCLSIYTNVHLMVIINIHTWIRVIIWILLGIPIYFICINCYKQNAGKTVQDDPNNKSHINKNGKSPTVQIVVESPTPPRTMAGPDEQMQEYDDEREIHRELKDQANQIGAKKIDEIIVQQVQVENNEEKEAKIIDLLDQVLQAEEDTYSEVISLKETKEDDSTAAGVAIIPHRKSLSELSDAESEASLGNQVLSKYDVIAQVHREDLPKVSEEEERIDNNEDNIPFEDEEITAFNDSDTNSRTDESGYSDTIDRQASESLDEPAPNIPPPPPFDENFFKSNYTNYNKFYTVNAMHPKRETPQPEDDDEELTEPRVSVQSNNSQSDGNMRFGSDRQIKFMSKLNNIFQKNIPNDDEVENEPRRRSHSTGNAPDIEQAVNRDRPSLFLDLKKELLSRDAAQNLRPVNPEVKPPDEKVSPRESDSSEPEPEEDQSLSRADLKNKLENIFAVGGPQLIKPRLMKSNPPTPDDSNVTDQSSTESIAKLPKMDKNDTLKRQRAKFSEVLNSFRFSMNADDKV</sequence>
<feature type="transmembrane region" description="Helical" evidence="7">
    <location>
        <begin position="276"/>
        <end position="302"/>
    </location>
</feature>
<feature type="coiled-coil region" evidence="5">
    <location>
        <begin position="601"/>
        <end position="659"/>
    </location>
</feature>
<feature type="compositionally biased region" description="Basic and acidic residues" evidence="6">
    <location>
        <begin position="752"/>
        <end position="769"/>
    </location>
</feature>
<keyword evidence="3 7" id="KW-1133">Transmembrane helix</keyword>
<organism evidence="9">
    <name type="scientific">Spodoptera frugiperda</name>
    <name type="common">Fall armyworm</name>
    <dbReference type="NCBI Taxonomy" id="7108"/>
    <lineage>
        <taxon>Eukaryota</taxon>
        <taxon>Metazoa</taxon>
        <taxon>Ecdysozoa</taxon>
        <taxon>Arthropoda</taxon>
        <taxon>Hexapoda</taxon>
        <taxon>Insecta</taxon>
        <taxon>Pterygota</taxon>
        <taxon>Neoptera</taxon>
        <taxon>Endopterygota</taxon>
        <taxon>Lepidoptera</taxon>
        <taxon>Glossata</taxon>
        <taxon>Ditrysia</taxon>
        <taxon>Noctuoidea</taxon>
        <taxon>Noctuidae</taxon>
        <taxon>Amphipyrinae</taxon>
        <taxon>Spodoptera</taxon>
    </lineage>
</organism>
<dbReference type="InterPro" id="IPR029485">
    <property type="entry name" value="CAT_C"/>
</dbReference>
<feature type="compositionally biased region" description="Polar residues" evidence="6">
    <location>
        <begin position="854"/>
        <end position="863"/>
    </location>
</feature>
<evidence type="ECO:0000256" key="1">
    <source>
        <dbReference type="ARBA" id="ARBA00004141"/>
    </source>
</evidence>
<accession>A0A2H1VBM6</accession>
<evidence type="ECO:0000256" key="6">
    <source>
        <dbReference type="SAM" id="MobiDB-lite"/>
    </source>
</evidence>
<dbReference type="Pfam" id="PF13520">
    <property type="entry name" value="AA_permease_2"/>
    <property type="match status" value="1"/>
</dbReference>
<feature type="region of interest" description="Disordered" evidence="6">
    <location>
        <begin position="805"/>
        <end position="894"/>
    </location>
</feature>
<dbReference type="AlphaFoldDB" id="A0A2H1VBM6"/>
<keyword evidence="2 7" id="KW-0812">Transmembrane</keyword>
<feature type="compositionally biased region" description="Polar residues" evidence="6">
    <location>
        <begin position="980"/>
        <end position="992"/>
    </location>
</feature>
<evidence type="ECO:0000256" key="3">
    <source>
        <dbReference type="ARBA" id="ARBA00022989"/>
    </source>
</evidence>
<evidence type="ECO:0000256" key="2">
    <source>
        <dbReference type="ARBA" id="ARBA00022692"/>
    </source>
</evidence>
<dbReference type="PANTHER" id="PTHR43243">
    <property type="entry name" value="INNER MEMBRANE TRANSPORTER YGJI-RELATED"/>
    <property type="match status" value="1"/>
</dbReference>
<feature type="compositionally biased region" description="Acidic residues" evidence="6">
    <location>
        <begin position="935"/>
        <end position="944"/>
    </location>
</feature>
<dbReference type="GO" id="GO:0015189">
    <property type="term" value="F:L-lysine transmembrane transporter activity"/>
    <property type="evidence" value="ECO:0007669"/>
    <property type="project" value="TreeGrafter"/>
</dbReference>
<proteinExistence type="predicted"/>
<dbReference type="GO" id="GO:0097638">
    <property type="term" value="P:L-arginine import across plasma membrane"/>
    <property type="evidence" value="ECO:0007669"/>
    <property type="project" value="TreeGrafter"/>
</dbReference>
<feature type="transmembrane region" description="Helical" evidence="7">
    <location>
        <begin position="372"/>
        <end position="390"/>
    </location>
</feature>
<feature type="transmembrane region" description="Helical" evidence="7">
    <location>
        <begin position="396"/>
        <end position="417"/>
    </location>
</feature>
<evidence type="ECO:0000259" key="8">
    <source>
        <dbReference type="Pfam" id="PF13906"/>
    </source>
</evidence>
<feature type="transmembrane region" description="Helical" evidence="7">
    <location>
        <begin position="162"/>
        <end position="185"/>
    </location>
</feature>
<reference evidence="9" key="1">
    <citation type="submission" date="2016-07" db="EMBL/GenBank/DDBJ databases">
        <authorList>
            <person name="Bretaudeau A."/>
        </authorList>
    </citation>
    <scope>NUCLEOTIDE SEQUENCE</scope>
    <source>
        <strain evidence="9">Rice</strain>
        <tissue evidence="9">Whole body</tissue>
    </source>
</reference>
<feature type="transmembrane region" description="Helical" evidence="7">
    <location>
        <begin position="322"/>
        <end position="351"/>
    </location>
</feature>
<feature type="domain" description="Cationic amino acid transporter C-terminal" evidence="8">
    <location>
        <begin position="505"/>
        <end position="549"/>
    </location>
</feature>
<evidence type="ECO:0000313" key="9">
    <source>
        <dbReference type="EMBL" id="SOQ38225.1"/>
    </source>
</evidence>
<dbReference type="GO" id="GO:0000064">
    <property type="term" value="F:L-ornithine transmembrane transporter activity"/>
    <property type="evidence" value="ECO:0007669"/>
    <property type="project" value="TreeGrafter"/>
</dbReference>
<dbReference type="Pfam" id="PF13906">
    <property type="entry name" value="AA_permease_C"/>
    <property type="match status" value="1"/>
</dbReference>
<feature type="transmembrane region" description="Helical" evidence="7">
    <location>
        <begin position="99"/>
        <end position="117"/>
    </location>
</feature>
<dbReference type="GO" id="GO:0061459">
    <property type="term" value="F:L-arginine transmembrane transporter activity"/>
    <property type="evidence" value="ECO:0007669"/>
    <property type="project" value="TreeGrafter"/>
</dbReference>
<feature type="transmembrane region" description="Helical" evidence="7">
    <location>
        <begin position="197"/>
        <end position="215"/>
    </location>
</feature>
<feature type="region of interest" description="Disordered" evidence="6">
    <location>
        <begin position="719"/>
        <end position="792"/>
    </location>
</feature>
<feature type="transmembrane region" description="Helical" evidence="7">
    <location>
        <begin position="507"/>
        <end position="530"/>
    </location>
</feature>
<feature type="compositionally biased region" description="Polar residues" evidence="6">
    <location>
        <begin position="829"/>
        <end position="839"/>
    </location>
</feature>
<evidence type="ECO:0000256" key="5">
    <source>
        <dbReference type="SAM" id="Coils"/>
    </source>
</evidence>
<evidence type="ECO:0000256" key="7">
    <source>
        <dbReference type="SAM" id="Phobius"/>
    </source>
</evidence>
<feature type="transmembrane region" description="Helical" evidence="7">
    <location>
        <begin position="450"/>
        <end position="470"/>
    </location>
</feature>
<keyword evidence="4 7" id="KW-0472">Membrane</keyword>
<protein>
    <submittedName>
        <fullName evidence="9">SFRICE_010151</fullName>
    </submittedName>
</protein>
<feature type="compositionally biased region" description="Acidic residues" evidence="6">
    <location>
        <begin position="725"/>
        <end position="744"/>
    </location>
</feature>